<feature type="region of interest" description="Disordered" evidence="1">
    <location>
        <begin position="347"/>
        <end position="366"/>
    </location>
</feature>
<keyword evidence="5" id="KW-1185">Reference proteome</keyword>
<feature type="domain" description="DUF7625" evidence="3">
    <location>
        <begin position="380"/>
        <end position="460"/>
    </location>
</feature>
<evidence type="ECO:0000259" key="3">
    <source>
        <dbReference type="Pfam" id="PF24620"/>
    </source>
</evidence>
<sequence length="595" mass="65422">MAENTENKSKISIWWDIENCHVPKEVDPHFIAQNITGALHHASLTGPIEIQAFGDTKILPHSTQKALTDTGITLNHVPRGNKDAADKAILVGMLLWALDNPPPANILLVSGDGDFANALHRLRLKTYSILLAIPAQSVKPALTGAAKKLWFWKDIAQGILAGPESKQLTSGASSKDLVGLSSLDSMVMREVSLSLGTSVIQNPLVSNGYASPQKATSTSEHFRSLNLMNHTSSVYTQNRGHPCGQEMTQKFSQDSKVPQRTVFNASCSSNPTSVQYLQTVSGDKCTDLVQEPSLMPECVKRVDSSGEPFPKGPLRHIIPNANNKGTDNLSLVRNTNHKLPRKYDGAKYHGIKANDPHRNRPILSPSSDTLENKLEKLSHSSCLDKVYIAMKTLQRDMLAPSENNLSECIQYWDPQSNRVNVKETLEIAAASCQVTKAQMGGGLIMYLPPDHCIPWDCVDPGNLSLIHHVDAWVELQRFLLNGEKKQKFLSSCSRYNSAMILKTSCGPHIQKMTVGEISNLIQRSIIDRKWLRKVGPGSGPLILNQKLVIDWSAGRRQAADIRQHTNEGSPQPNAWKPDLPPSAEKASDKNTAHAE</sequence>
<evidence type="ECO:0000259" key="2">
    <source>
        <dbReference type="Pfam" id="PF01936"/>
    </source>
</evidence>
<protein>
    <submittedName>
        <fullName evidence="4">Uncharacterized protein</fullName>
    </submittedName>
</protein>
<feature type="region of interest" description="Disordered" evidence="1">
    <location>
        <begin position="558"/>
        <end position="595"/>
    </location>
</feature>
<dbReference type="GO" id="GO:0005777">
    <property type="term" value="C:peroxisome"/>
    <property type="evidence" value="ECO:0007669"/>
    <property type="project" value="InterPro"/>
</dbReference>
<evidence type="ECO:0000313" key="5">
    <source>
        <dbReference type="Proteomes" id="UP000825935"/>
    </source>
</evidence>
<dbReference type="EMBL" id="CM035426">
    <property type="protein sequence ID" value="KAH7314652.1"/>
    <property type="molecule type" value="Genomic_DNA"/>
</dbReference>
<dbReference type="PANTHER" id="PTHR14379:SF3">
    <property type="entry name" value="MEIOSIS REGULATOR AND MRNA STABILITY FACTOR 1"/>
    <property type="match status" value="1"/>
</dbReference>
<dbReference type="CDD" id="cd10910">
    <property type="entry name" value="PIN_limkain_b1_N_like"/>
    <property type="match status" value="1"/>
</dbReference>
<dbReference type="EMBL" id="CM035426">
    <property type="protein sequence ID" value="KAH7314651.1"/>
    <property type="molecule type" value="Genomic_DNA"/>
</dbReference>
<organism evidence="4 5">
    <name type="scientific">Ceratopteris richardii</name>
    <name type="common">Triangle waterfern</name>
    <dbReference type="NCBI Taxonomy" id="49495"/>
    <lineage>
        <taxon>Eukaryota</taxon>
        <taxon>Viridiplantae</taxon>
        <taxon>Streptophyta</taxon>
        <taxon>Embryophyta</taxon>
        <taxon>Tracheophyta</taxon>
        <taxon>Polypodiopsida</taxon>
        <taxon>Polypodiidae</taxon>
        <taxon>Polypodiales</taxon>
        <taxon>Pteridineae</taxon>
        <taxon>Pteridaceae</taxon>
        <taxon>Parkerioideae</taxon>
        <taxon>Ceratopteris</taxon>
    </lineage>
</organism>
<name>A0A8T2S8V0_CERRI</name>
<dbReference type="PANTHER" id="PTHR14379">
    <property type="entry name" value="LIMKAIN B LKAP"/>
    <property type="match status" value="1"/>
</dbReference>
<reference evidence="4" key="1">
    <citation type="submission" date="2021-08" db="EMBL/GenBank/DDBJ databases">
        <title>WGS assembly of Ceratopteris richardii.</title>
        <authorList>
            <person name="Marchant D.B."/>
            <person name="Chen G."/>
            <person name="Jenkins J."/>
            <person name="Shu S."/>
            <person name="Leebens-Mack J."/>
            <person name="Grimwood J."/>
            <person name="Schmutz J."/>
            <person name="Soltis P."/>
            <person name="Soltis D."/>
            <person name="Chen Z.-H."/>
        </authorList>
    </citation>
    <scope>NUCLEOTIDE SEQUENCE</scope>
    <source>
        <strain evidence="4">Whitten #5841</strain>
        <tissue evidence="4">Leaf</tissue>
    </source>
</reference>
<feature type="domain" description="NYN" evidence="2">
    <location>
        <begin position="10"/>
        <end position="148"/>
    </location>
</feature>
<gene>
    <name evidence="4" type="ORF">KP509_21G012800</name>
</gene>
<accession>A0A8T2S8V0</accession>
<comment type="caution">
    <text evidence="4">The sequence shown here is derived from an EMBL/GenBank/DDBJ whole genome shotgun (WGS) entry which is preliminary data.</text>
</comment>
<feature type="compositionally biased region" description="Basic and acidic residues" evidence="1">
    <location>
        <begin position="347"/>
        <end position="358"/>
    </location>
</feature>
<proteinExistence type="predicted"/>
<feature type="compositionally biased region" description="Basic and acidic residues" evidence="1">
    <location>
        <begin position="585"/>
        <end position="595"/>
    </location>
</feature>
<dbReference type="AlphaFoldDB" id="A0A8T2S8V0"/>
<dbReference type="InterPro" id="IPR056042">
    <property type="entry name" value="DUF7625"/>
</dbReference>
<evidence type="ECO:0000256" key="1">
    <source>
        <dbReference type="SAM" id="MobiDB-lite"/>
    </source>
</evidence>
<dbReference type="Pfam" id="PF01936">
    <property type="entry name" value="NYN"/>
    <property type="match status" value="1"/>
</dbReference>
<dbReference type="InterPro" id="IPR021139">
    <property type="entry name" value="NYN"/>
</dbReference>
<dbReference type="Pfam" id="PF24620">
    <property type="entry name" value="DUF7625"/>
    <property type="match status" value="1"/>
</dbReference>
<dbReference type="GO" id="GO:0004540">
    <property type="term" value="F:RNA nuclease activity"/>
    <property type="evidence" value="ECO:0007669"/>
    <property type="project" value="InterPro"/>
</dbReference>
<dbReference type="GO" id="GO:0010468">
    <property type="term" value="P:regulation of gene expression"/>
    <property type="evidence" value="ECO:0007669"/>
    <property type="project" value="InterPro"/>
</dbReference>
<dbReference type="Gene3D" id="3.40.50.1010">
    <property type="entry name" value="5'-nuclease"/>
    <property type="match status" value="1"/>
</dbReference>
<evidence type="ECO:0000313" key="4">
    <source>
        <dbReference type="EMBL" id="KAH7314651.1"/>
    </source>
</evidence>
<dbReference type="OrthoDB" id="549353at2759"/>
<dbReference type="Proteomes" id="UP000825935">
    <property type="component" value="Chromosome 21"/>
</dbReference>
<dbReference type="InterPro" id="IPR024768">
    <property type="entry name" value="Marf1"/>
</dbReference>